<gene>
    <name evidence="11" type="ORF">KK1_004064</name>
</gene>
<evidence type="ECO:0000256" key="2">
    <source>
        <dbReference type="ARBA" id="ARBA00009936"/>
    </source>
</evidence>
<evidence type="ECO:0000256" key="8">
    <source>
        <dbReference type="ARBA" id="ARBA00031339"/>
    </source>
</evidence>
<evidence type="ECO:0000313" key="12">
    <source>
        <dbReference type="Proteomes" id="UP000075243"/>
    </source>
</evidence>
<organism evidence="11 12">
    <name type="scientific">Cajanus cajan</name>
    <name type="common">Pigeon pea</name>
    <name type="synonym">Cajanus indicus</name>
    <dbReference type="NCBI Taxonomy" id="3821"/>
    <lineage>
        <taxon>Eukaryota</taxon>
        <taxon>Viridiplantae</taxon>
        <taxon>Streptophyta</taxon>
        <taxon>Embryophyta</taxon>
        <taxon>Tracheophyta</taxon>
        <taxon>Spermatophyta</taxon>
        <taxon>Magnoliopsida</taxon>
        <taxon>eudicotyledons</taxon>
        <taxon>Gunneridae</taxon>
        <taxon>Pentapetalae</taxon>
        <taxon>rosids</taxon>
        <taxon>fabids</taxon>
        <taxon>Fabales</taxon>
        <taxon>Fabaceae</taxon>
        <taxon>Papilionoideae</taxon>
        <taxon>50 kb inversion clade</taxon>
        <taxon>NPAAA clade</taxon>
        <taxon>indigoferoid/millettioid clade</taxon>
        <taxon>Phaseoleae</taxon>
        <taxon>Cajanus</taxon>
    </lineage>
</organism>
<evidence type="ECO:0000256" key="7">
    <source>
        <dbReference type="ARBA" id="ARBA00023136"/>
    </source>
</evidence>
<dbReference type="PANTHER" id="PTHR13302">
    <property type="entry name" value="CONSERVED OLIGOMERIC GOLGI COMPLEX COMPONENT 3"/>
    <property type="match status" value="1"/>
</dbReference>
<evidence type="ECO:0000256" key="4">
    <source>
        <dbReference type="ARBA" id="ARBA00022448"/>
    </source>
</evidence>
<dbReference type="Pfam" id="PF20671">
    <property type="entry name" value="COG3_C"/>
    <property type="match status" value="1"/>
</dbReference>
<keyword evidence="5" id="KW-0653">Protein transport</keyword>
<dbReference type="GO" id="GO:0017119">
    <property type="term" value="C:Golgi transport complex"/>
    <property type="evidence" value="ECO:0007669"/>
    <property type="project" value="TreeGrafter"/>
</dbReference>
<evidence type="ECO:0000256" key="3">
    <source>
        <dbReference type="ARBA" id="ARBA00020976"/>
    </source>
</evidence>
<accession>A0A151SSN1</accession>
<dbReference type="InterPro" id="IPR016159">
    <property type="entry name" value="Cullin_repeat-like_dom_sf"/>
</dbReference>
<dbReference type="InterPro" id="IPR048685">
    <property type="entry name" value="COG3_C"/>
</dbReference>
<keyword evidence="6" id="KW-0333">Golgi apparatus</keyword>
<keyword evidence="4" id="KW-0813">Transport</keyword>
<evidence type="ECO:0000259" key="9">
    <source>
        <dbReference type="Pfam" id="PF04136"/>
    </source>
</evidence>
<reference evidence="11 12" key="1">
    <citation type="journal article" date="2012" name="Nat. Biotechnol.">
        <title>Draft genome sequence of pigeonpea (Cajanus cajan), an orphan legume crop of resource-poor farmers.</title>
        <authorList>
            <person name="Varshney R.K."/>
            <person name="Chen W."/>
            <person name="Li Y."/>
            <person name="Bharti A.K."/>
            <person name="Saxena R.K."/>
            <person name="Schlueter J.A."/>
            <person name="Donoghue M.T."/>
            <person name="Azam S."/>
            <person name="Fan G."/>
            <person name="Whaley A.M."/>
            <person name="Farmer A.D."/>
            <person name="Sheridan J."/>
            <person name="Iwata A."/>
            <person name="Tuteja R."/>
            <person name="Penmetsa R.V."/>
            <person name="Wu W."/>
            <person name="Upadhyaya H.D."/>
            <person name="Yang S.P."/>
            <person name="Shah T."/>
            <person name="Saxena K.B."/>
            <person name="Michael T."/>
            <person name="McCombie W.R."/>
            <person name="Yang B."/>
            <person name="Zhang G."/>
            <person name="Yang H."/>
            <person name="Wang J."/>
            <person name="Spillane C."/>
            <person name="Cook D.R."/>
            <person name="May G.D."/>
            <person name="Xu X."/>
            <person name="Jackson S.A."/>
        </authorList>
    </citation>
    <scope>NUCLEOTIDE SEQUENCE [LARGE SCALE GENOMIC DNA]</scope>
    <source>
        <strain evidence="12">cv. Asha</strain>
    </source>
</reference>
<evidence type="ECO:0000259" key="10">
    <source>
        <dbReference type="Pfam" id="PF20671"/>
    </source>
</evidence>
<feature type="domain" description="Conserved oligomeric Golgi complex subunit 3 N-terminal" evidence="9">
    <location>
        <begin position="122"/>
        <end position="264"/>
    </location>
</feature>
<sequence>MGSRGPPQSHPNSAAISKGYNFASTWEQNAPLTEQQQAAIVSLSHAVSERPLPLKLAQENVSVQDNALSVKTKDSSFDDAGAIETVMVNTNQASCLRNLFYKWFTDLESAMKSETEEKYQHYVNTLTERIQTCDEILQQVDDTLDLFNELQLQHQAVATKTKTLHDACDRLLQEKQRLIDFAEALRSKLNYFDELENVATNFYSPNMNVGNENFLPLLKRLDECISYVENNPQYAESSVYLLKFRQLQSRALGMMRSHVLAVLKGASSQVQEAIRGSGGGKASISEGVEASVIYVRFKAAASELKPLLEEIESRSSRKEYGQILAECHRLYCEQRLSLIRSIVQRRISEFAKKEALPSLTRSGCAYLIQVCQLEHQLFDHFFPASSKDISSLAPLMDPLSTYLYDTLRPKLVQETTIDFLCELVDILKMEVLGEQHSRKSESLAGLRPTFERILADVHERLTFRARTHIQDEVANYIPTNEDLDYPEKLKRSTESTSEINPADGNPEIFKTWYPPLEKTLSCLSKLYRCLESAVFTGLAQEAVEVCSISIQKASKLIAKRSSQMDGQLFLIKHLLILREQIAPFNIEFSVTQKELDFSHLLSFKTCHSFWKVGQGIFANDIQHLFDATQRVASLKQTYHDMVSHVAKARATIEELKCNLISQSQLTRSIKIFRSDNAEEYLTFPNDPLFHVFPLLKIRFLFSHIEQIFEMKQSETDHSIFYCHSKYALDILKETSLENCKPINSPMDPNQKLMIDEGETFSDPEHLRRLLRGQASLFDWSRSSSLARTLSPRVLENQIDTKKELEKSLKATCEEFIMSVTKLVVDPLLSFVTKVTAVKVALSSGGQNQKLESAMAKPLKDQAFATPDKVAELVQKVRTAIQEQLPVVIAKMKLYLQNSSTRTILFKPIKTNIVEAHIQVQSLLQSEYTSEEIQIINLKSVQDLQIELDNYL</sequence>
<evidence type="ECO:0000256" key="1">
    <source>
        <dbReference type="ARBA" id="ARBA00004395"/>
    </source>
</evidence>
<evidence type="ECO:0000256" key="5">
    <source>
        <dbReference type="ARBA" id="ARBA00022927"/>
    </source>
</evidence>
<evidence type="ECO:0000256" key="6">
    <source>
        <dbReference type="ARBA" id="ARBA00023034"/>
    </source>
</evidence>
<dbReference type="Gramene" id="C.cajan_03970.t">
    <property type="protein sequence ID" value="C.cajan_03970.t"/>
    <property type="gene ID" value="C.cajan_03970"/>
</dbReference>
<keyword evidence="12" id="KW-1185">Reference proteome</keyword>
<dbReference type="GO" id="GO:0006886">
    <property type="term" value="P:intracellular protein transport"/>
    <property type="evidence" value="ECO:0007669"/>
    <property type="project" value="InterPro"/>
</dbReference>
<name>A0A151SSN1_CAJCA</name>
<dbReference type="Pfam" id="PF04136">
    <property type="entry name" value="COG3_N"/>
    <property type="match status" value="1"/>
</dbReference>
<dbReference type="InterPro" id="IPR048320">
    <property type="entry name" value="COG3_N"/>
</dbReference>
<dbReference type="PANTHER" id="PTHR13302:SF8">
    <property type="entry name" value="CONSERVED OLIGOMERIC GOLGI COMPLEX SUBUNIT 3"/>
    <property type="match status" value="1"/>
</dbReference>
<dbReference type="SUPFAM" id="SSF74788">
    <property type="entry name" value="Cullin repeat-like"/>
    <property type="match status" value="1"/>
</dbReference>
<dbReference type="GO" id="GO:0007030">
    <property type="term" value="P:Golgi organization"/>
    <property type="evidence" value="ECO:0007669"/>
    <property type="project" value="TreeGrafter"/>
</dbReference>
<feature type="domain" description="Conserved oligomeric Golgi complex subunit 3 C-terminal" evidence="10">
    <location>
        <begin position="291"/>
        <end position="600"/>
    </location>
</feature>
<dbReference type="GO" id="GO:0006891">
    <property type="term" value="P:intra-Golgi vesicle-mediated transport"/>
    <property type="evidence" value="ECO:0007669"/>
    <property type="project" value="TreeGrafter"/>
</dbReference>
<protein>
    <recommendedName>
        <fullName evidence="3">Conserved oligomeric Golgi complex subunit 3</fullName>
    </recommendedName>
    <alternativeName>
        <fullName evidence="8">Component of oligomeric Golgi complex 3</fullName>
    </alternativeName>
</protein>
<dbReference type="InterPro" id="IPR007265">
    <property type="entry name" value="COG_su3"/>
</dbReference>
<keyword evidence="7" id="KW-0472">Membrane</keyword>
<dbReference type="STRING" id="3821.A0A151SSN1"/>
<evidence type="ECO:0000313" key="11">
    <source>
        <dbReference type="EMBL" id="KYP57786.1"/>
    </source>
</evidence>
<dbReference type="EMBL" id="CM003613">
    <property type="protein sequence ID" value="KYP57786.1"/>
    <property type="molecule type" value="Genomic_DNA"/>
</dbReference>
<dbReference type="OMA" id="DEFELWG"/>
<dbReference type="GO" id="GO:0005801">
    <property type="term" value="C:cis-Golgi network"/>
    <property type="evidence" value="ECO:0007669"/>
    <property type="project" value="InterPro"/>
</dbReference>
<comment type="similarity">
    <text evidence="2">Belongs to the COG3 family.</text>
</comment>
<dbReference type="AlphaFoldDB" id="A0A151SSN1"/>
<comment type="subcellular location">
    <subcellularLocation>
        <location evidence="1">Golgi apparatus membrane</location>
        <topology evidence="1">Peripheral membrane protein</topology>
    </subcellularLocation>
</comment>
<dbReference type="GO" id="GO:0000139">
    <property type="term" value="C:Golgi membrane"/>
    <property type="evidence" value="ECO:0007669"/>
    <property type="project" value="UniProtKB-SubCell"/>
</dbReference>
<proteinExistence type="inferred from homology"/>
<dbReference type="Proteomes" id="UP000075243">
    <property type="component" value="Chromosome 11"/>
</dbReference>